<protein>
    <submittedName>
        <fullName evidence="2">Type I-C CRISPR-associated protein Cas7/Csd2</fullName>
    </submittedName>
</protein>
<dbReference type="RefSeq" id="WP_127193753.1">
    <property type="nucleotide sequence ID" value="NZ_RZNY01000018.1"/>
</dbReference>
<accession>A0A3S1DL16</accession>
<sequence>MSTLDHKIDFAVVLSVKSANPNGDPLNGNRPRQNYDGHGEISDVAIKRKIRNRLQDMGESIFVQSNDRKVDAFNSLRERADANADLNKILKSKTASSDEFASVACQEWIDVRSFGQVFAFKSADKGAGVSVGVRGPVSIHTATSVNPIDITSMQITKSVNSEPGKDRGSDTMGMKHRVDYGLYVIYGSINTQLAEKTGFTYEDADKIKQALVTLFENDSSAARPDGSMEIHKVYWWEHSSKLGQYSSAKVHRSLTIKSRVEEPKTIDDYSIELNELEGLKVEIIDGL</sequence>
<gene>
    <name evidence="2" type="primary">cas7c</name>
    <name evidence="2" type="ORF">EJP82_19565</name>
</gene>
<dbReference type="Proteomes" id="UP000279446">
    <property type="component" value="Unassembled WGS sequence"/>
</dbReference>
<name>A0A3S1DL16_9BACL</name>
<dbReference type="Pfam" id="PF05107">
    <property type="entry name" value="Cas_Cas7"/>
    <property type="match status" value="1"/>
</dbReference>
<dbReference type="NCBIfam" id="TIGR01595">
    <property type="entry name" value="cas_CT1132"/>
    <property type="match status" value="1"/>
</dbReference>
<comment type="caution">
    <text evidence="2">The sequence shown here is derived from an EMBL/GenBank/DDBJ whole genome shotgun (WGS) entry which is preliminary data.</text>
</comment>
<reference evidence="2 3" key="1">
    <citation type="submission" date="2018-12" db="EMBL/GenBank/DDBJ databases">
        <authorList>
            <person name="Sun L."/>
            <person name="Chen Z."/>
        </authorList>
    </citation>
    <scope>NUCLEOTIDE SEQUENCE [LARGE SCALE GENOMIC DNA]</scope>
    <source>
        <strain evidence="2 3">DSM 15890</strain>
    </source>
</reference>
<evidence type="ECO:0000313" key="3">
    <source>
        <dbReference type="Proteomes" id="UP000279446"/>
    </source>
</evidence>
<evidence type="ECO:0000256" key="1">
    <source>
        <dbReference type="SAM" id="MobiDB-lite"/>
    </source>
</evidence>
<dbReference type="NCBIfam" id="TIGR02589">
    <property type="entry name" value="cas_Csd2"/>
    <property type="match status" value="1"/>
</dbReference>
<dbReference type="OrthoDB" id="9776792at2"/>
<dbReference type="EMBL" id="RZNY01000018">
    <property type="protein sequence ID" value="RUT43739.1"/>
    <property type="molecule type" value="Genomic_DNA"/>
</dbReference>
<organism evidence="2 3">
    <name type="scientific">Paenibacillus anaericanus</name>
    <dbReference type="NCBI Taxonomy" id="170367"/>
    <lineage>
        <taxon>Bacteria</taxon>
        <taxon>Bacillati</taxon>
        <taxon>Bacillota</taxon>
        <taxon>Bacilli</taxon>
        <taxon>Bacillales</taxon>
        <taxon>Paenibacillaceae</taxon>
        <taxon>Paenibacillus</taxon>
    </lineage>
</organism>
<keyword evidence="3" id="KW-1185">Reference proteome</keyword>
<proteinExistence type="predicted"/>
<evidence type="ECO:0000313" key="2">
    <source>
        <dbReference type="EMBL" id="RUT43739.1"/>
    </source>
</evidence>
<dbReference type="GO" id="GO:0043571">
    <property type="term" value="P:maintenance of CRISPR repeat elements"/>
    <property type="evidence" value="ECO:0007669"/>
    <property type="project" value="InterPro"/>
</dbReference>
<dbReference type="AlphaFoldDB" id="A0A3S1DL16"/>
<dbReference type="InterPro" id="IPR013418">
    <property type="entry name" value="CRISPR-assoc_prot_Cas7/Csd2"/>
</dbReference>
<dbReference type="InterPro" id="IPR006482">
    <property type="entry name" value="Cas7_Csh2/Csh2"/>
</dbReference>
<feature type="region of interest" description="Disordered" evidence="1">
    <location>
        <begin position="20"/>
        <end position="39"/>
    </location>
</feature>